<dbReference type="Proteomes" id="UP001055940">
    <property type="component" value="Chromosome"/>
</dbReference>
<accession>A0ABY5DGQ4</accession>
<dbReference type="EMBL" id="CP099837">
    <property type="protein sequence ID" value="USY22540.1"/>
    <property type="molecule type" value="Genomic_DNA"/>
</dbReference>
<dbReference type="SUPFAM" id="SSF53822">
    <property type="entry name" value="Periplasmic binding protein-like I"/>
    <property type="match status" value="1"/>
</dbReference>
<dbReference type="InterPro" id="IPR000843">
    <property type="entry name" value="HTH_LacI"/>
</dbReference>
<dbReference type="Gene3D" id="1.10.260.40">
    <property type="entry name" value="lambda repressor-like DNA-binding domains"/>
    <property type="match status" value="1"/>
</dbReference>
<evidence type="ECO:0000256" key="3">
    <source>
        <dbReference type="ARBA" id="ARBA00023163"/>
    </source>
</evidence>
<dbReference type="InterPro" id="IPR010982">
    <property type="entry name" value="Lambda_DNA-bd_dom_sf"/>
</dbReference>
<dbReference type="CDD" id="cd06267">
    <property type="entry name" value="PBP1_LacI_sugar_binding-like"/>
    <property type="match status" value="1"/>
</dbReference>
<evidence type="ECO:0000313" key="5">
    <source>
        <dbReference type="EMBL" id="USY22540.1"/>
    </source>
</evidence>
<dbReference type="PROSITE" id="PS00356">
    <property type="entry name" value="HTH_LACI_1"/>
    <property type="match status" value="1"/>
</dbReference>
<keyword evidence="1" id="KW-0805">Transcription regulation</keyword>
<dbReference type="SUPFAM" id="SSF47413">
    <property type="entry name" value="lambda repressor-like DNA-binding domains"/>
    <property type="match status" value="1"/>
</dbReference>
<dbReference type="InterPro" id="IPR028082">
    <property type="entry name" value="Peripla_BP_I"/>
</dbReference>
<name>A0ABY5DGQ4_9ACTN</name>
<dbReference type="SMART" id="SM00354">
    <property type="entry name" value="HTH_LACI"/>
    <property type="match status" value="1"/>
</dbReference>
<proteinExistence type="predicted"/>
<dbReference type="Gene3D" id="3.40.50.2300">
    <property type="match status" value="2"/>
</dbReference>
<dbReference type="PROSITE" id="PS50932">
    <property type="entry name" value="HTH_LACI_2"/>
    <property type="match status" value="1"/>
</dbReference>
<evidence type="ECO:0000313" key="6">
    <source>
        <dbReference type="Proteomes" id="UP001055940"/>
    </source>
</evidence>
<dbReference type="CDD" id="cd01392">
    <property type="entry name" value="HTH_LacI"/>
    <property type="match status" value="1"/>
</dbReference>
<dbReference type="Pfam" id="PF00356">
    <property type="entry name" value="LacI"/>
    <property type="match status" value="1"/>
</dbReference>
<keyword evidence="2" id="KW-0238">DNA-binding</keyword>
<reference evidence="5" key="1">
    <citation type="submission" date="2022-06" db="EMBL/GenBank/DDBJ databases">
        <authorList>
            <person name="Ping M."/>
        </authorList>
    </citation>
    <scope>NUCLEOTIDE SEQUENCE</scope>
    <source>
        <strain evidence="5">JCM11759T</strain>
    </source>
</reference>
<organism evidence="5 6">
    <name type="scientific">Nocardiopsis exhalans</name>
    <dbReference type="NCBI Taxonomy" id="163604"/>
    <lineage>
        <taxon>Bacteria</taxon>
        <taxon>Bacillati</taxon>
        <taxon>Actinomycetota</taxon>
        <taxon>Actinomycetes</taxon>
        <taxon>Streptosporangiales</taxon>
        <taxon>Nocardiopsidaceae</taxon>
        <taxon>Nocardiopsis</taxon>
    </lineage>
</organism>
<evidence type="ECO:0000256" key="2">
    <source>
        <dbReference type="ARBA" id="ARBA00023125"/>
    </source>
</evidence>
<dbReference type="PANTHER" id="PTHR30146:SF109">
    <property type="entry name" value="HTH-TYPE TRANSCRIPTIONAL REGULATOR GALS"/>
    <property type="match status" value="1"/>
</dbReference>
<dbReference type="InterPro" id="IPR046335">
    <property type="entry name" value="LacI/GalR-like_sensor"/>
</dbReference>
<keyword evidence="3" id="KW-0804">Transcription</keyword>
<dbReference type="Pfam" id="PF13377">
    <property type="entry name" value="Peripla_BP_3"/>
    <property type="match status" value="1"/>
</dbReference>
<feature type="domain" description="HTH lacI-type" evidence="4">
    <location>
        <begin position="16"/>
        <end position="70"/>
    </location>
</feature>
<evidence type="ECO:0000256" key="1">
    <source>
        <dbReference type="ARBA" id="ARBA00023015"/>
    </source>
</evidence>
<evidence type="ECO:0000259" key="4">
    <source>
        <dbReference type="PROSITE" id="PS50932"/>
    </source>
</evidence>
<sequence>MAADDRPTDRRPHRRPTINDVAAASGVSRGTVSRVLTGEGYVSKDAREAVLRAVRKIGYVANRHARGLATQRSQTVAFVLSEPQHRLFEDPNFSILLRECTQELAAHDIMLVLTVAGTEADRKRVSRFVSEGGVDGTLLVSDRAGTSLVDELLGTGTPLVVCGRPLDDSREIAYVSADDRDGARRMTQHLRGSGRERIATIAGPQDTPGGRERLSGFRDVLGEVDERMIAVGDYSRASGEEQMLRLLERAPGLDAVFVASDLMAAGALDALHRSGRRVPEDVAVGGFDDSAAAERCDPPLTTIRQPWSRISKEMVRLLLGMINGESPAGMILPTTLVERASV</sequence>
<keyword evidence="6" id="KW-1185">Reference proteome</keyword>
<dbReference type="RefSeq" id="WP_254421312.1">
    <property type="nucleotide sequence ID" value="NZ_BAAAJB010000031.1"/>
</dbReference>
<dbReference type="PANTHER" id="PTHR30146">
    <property type="entry name" value="LACI-RELATED TRANSCRIPTIONAL REPRESSOR"/>
    <property type="match status" value="1"/>
</dbReference>
<gene>
    <name evidence="5" type="ORF">NE857_13545</name>
</gene>
<protein>
    <submittedName>
        <fullName evidence="5">LacI family transcriptional regulator</fullName>
    </submittedName>
</protein>